<evidence type="ECO:0000313" key="2">
    <source>
        <dbReference type="EMBL" id="KAK4089825.1"/>
    </source>
</evidence>
<organism evidence="3 4">
    <name type="scientific">Purpureocillium lilacinum</name>
    <name type="common">Paecilomyces lilacinus</name>
    <dbReference type="NCBI Taxonomy" id="33203"/>
    <lineage>
        <taxon>Eukaryota</taxon>
        <taxon>Fungi</taxon>
        <taxon>Dikarya</taxon>
        <taxon>Ascomycota</taxon>
        <taxon>Pezizomycotina</taxon>
        <taxon>Sordariomycetes</taxon>
        <taxon>Hypocreomycetidae</taxon>
        <taxon>Hypocreales</taxon>
        <taxon>Ophiocordycipitaceae</taxon>
        <taxon>Purpureocillium</taxon>
    </lineage>
</organism>
<reference evidence="3" key="1">
    <citation type="submission" date="2015-05" db="EMBL/GenBank/DDBJ databases">
        <authorList>
            <person name="Wang D.B."/>
            <person name="Wang M."/>
        </authorList>
    </citation>
    <scope>NUCLEOTIDE SEQUENCE</scope>
    <source>
        <strain evidence="3">36-1</strain>
    </source>
</reference>
<reference evidence="3 4" key="2">
    <citation type="journal article" date="2016" name="Front. Microbiol.">
        <title>Genome and transcriptome sequences reveal the specific parasitism of the nematophagous Purpureocillium lilacinum 36-1.</title>
        <authorList>
            <person name="Xie J."/>
            <person name="Li S."/>
            <person name="Mo C."/>
            <person name="Xiao X."/>
            <person name="Peng D."/>
            <person name="Wang G."/>
            <person name="Xiao Y."/>
        </authorList>
    </citation>
    <scope>NUCLEOTIDE SEQUENCE [LARGE SCALE GENOMIC DNA]</scope>
    <source>
        <strain evidence="3 4">36-1</strain>
    </source>
</reference>
<proteinExistence type="predicted"/>
<keyword evidence="5" id="KW-1185">Reference proteome</keyword>
<reference evidence="2 5" key="4">
    <citation type="journal article" date="2024" name="Microbiol. Resour. Announc.">
        <title>Genome annotations for the ascomycete fungi Trichoderma harzianum, Trichoderma aggressivum, and Purpureocillium lilacinum.</title>
        <authorList>
            <person name="Beijen E.P.W."/>
            <person name="Ohm R.A."/>
        </authorList>
    </citation>
    <scope>NUCLEOTIDE SEQUENCE [LARGE SCALE GENOMIC DNA]</scope>
    <source>
        <strain evidence="2 5">CBS 150709</strain>
    </source>
</reference>
<evidence type="ECO:0000256" key="1">
    <source>
        <dbReference type="SAM" id="MobiDB-lite"/>
    </source>
</evidence>
<dbReference type="AlphaFoldDB" id="A0A2U3EL11"/>
<protein>
    <submittedName>
        <fullName evidence="3">Uncharacterized protein</fullName>
    </submittedName>
</protein>
<name>A0A2U3EL11_PURLI</name>
<dbReference type="Proteomes" id="UP001287286">
    <property type="component" value="Unassembled WGS sequence"/>
</dbReference>
<evidence type="ECO:0000313" key="4">
    <source>
        <dbReference type="Proteomes" id="UP000245956"/>
    </source>
</evidence>
<gene>
    <name evidence="3" type="ORF">PCL_05857</name>
    <name evidence="2" type="ORF">Purlil1_5928</name>
</gene>
<reference evidence="2" key="3">
    <citation type="submission" date="2023-11" db="EMBL/GenBank/DDBJ databases">
        <authorList>
            <person name="Beijen E."/>
            <person name="Ohm R.A."/>
        </authorList>
    </citation>
    <scope>NUCLEOTIDE SEQUENCE</scope>
    <source>
        <strain evidence="2">CBS 150709</strain>
    </source>
</reference>
<dbReference type="EMBL" id="LCWV01000002">
    <property type="protein sequence ID" value="PWI75199.1"/>
    <property type="molecule type" value="Genomic_DNA"/>
</dbReference>
<feature type="compositionally biased region" description="Basic residues" evidence="1">
    <location>
        <begin position="135"/>
        <end position="144"/>
    </location>
</feature>
<dbReference type="Proteomes" id="UP000245956">
    <property type="component" value="Unassembled WGS sequence"/>
</dbReference>
<evidence type="ECO:0000313" key="3">
    <source>
        <dbReference type="EMBL" id="PWI75199.1"/>
    </source>
</evidence>
<accession>A0A2U3EL11</accession>
<sequence>MPKGRQAKPRKSPREAQQVIRRLGRLLGAREKSRFRGRGSGRDGPGFGGGGHEGAARVLHSYLTGDGDSDARDGCAGARGRTAVGLFESSRAVADSRVTLSPRSLRDELAPVTADAPRPGIDGASPRANAIRGRSFNHRHAAQR</sequence>
<feature type="compositionally biased region" description="Gly residues" evidence="1">
    <location>
        <begin position="42"/>
        <end position="53"/>
    </location>
</feature>
<feature type="region of interest" description="Disordered" evidence="1">
    <location>
        <begin position="109"/>
        <end position="144"/>
    </location>
</feature>
<feature type="region of interest" description="Disordered" evidence="1">
    <location>
        <begin position="24"/>
        <end position="53"/>
    </location>
</feature>
<evidence type="ECO:0000313" key="5">
    <source>
        <dbReference type="Proteomes" id="UP001287286"/>
    </source>
</evidence>
<dbReference type="EMBL" id="JAWRVI010000018">
    <property type="protein sequence ID" value="KAK4089825.1"/>
    <property type="molecule type" value="Genomic_DNA"/>
</dbReference>
<comment type="caution">
    <text evidence="3">The sequence shown here is derived from an EMBL/GenBank/DDBJ whole genome shotgun (WGS) entry which is preliminary data.</text>
</comment>